<evidence type="ECO:0000313" key="2">
    <source>
        <dbReference type="Proteomes" id="UP001151760"/>
    </source>
</evidence>
<dbReference type="EMBL" id="BQNB010019477">
    <property type="protein sequence ID" value="GJT85715.1"/>
    <property type="molecule type" value="Genomic_DNA"/>
</dbReference>
<reference evidence="1" key="2">
    <citation type="submission" date="2022-01" db="EMBL/GenBank/DDBJ databases">
        <authorList>
            <person name="Yamashiro T."/>
            <person name="Shiraishi A."/>
            <person name="Satake H."/>
            <person name="Nakayama K."/>
        </authorList>
    </citation>
    <scope>NUCLEOTIDE SEQUENCE</scope>
</reference>
<proteinExistence type="predicted"/>
<reference evidence="1" key="1">
    <citation type="journal article" date="2022" name="Int. J. Mol. Sci.">
        <title>Draft Genome of Tanacetum Coccineum: Genomic Comparison of Closely Related Tanacetum-Family Plants.</title>
        <authorList>
            <person name="Yamashiro T."/>
            <person name="Shiraishi A."/>
            <person name="Nakayama K."/>
            <person name="Satake H."/>
        </authorList>
    </citation>
    <scope>NUCLEOTIDE SEQUENCE</scope>
</reference>
<protein>
    <submittedName>
        <fullName evidence="1">Uncharacterized protein</fullName>
    </submittedName>
</protein>
<comment type="caution">
    <text evidence="1">The sequence shown here is derived from an EMBL/GenBank/DDBJ whole genome shotgun (WGS) entry which is preliminary data.</text>
</comment>
<keyword evidence="2" id="KW-1185">Reference proteome</keyword>
<organism evidence="1 2">
    <name type="scientific">Tanacetum coccineum</name>
    <dbReference type="NCBI Taxonomy" id="301880"/>
    <lineage>
        <taxon>Eukaryota</taxon>
        <taxon>Viridiplantae</taxon>
        <taxon>Streptophyta</taxon>
        <taxon>Embryophyta</taxon>
        <taxon>Tracheophyta</taxon>
        <taxon>Spermatophyta</taxon>
        <taxon>Magnoliopsida</taxon>
        <taxon>eudicotyledons</taxon>
        <taxon>Gunneridae</taxon>
        <taxon>Pentapetalae</taxon>
        <taxon>asterids</taxon>
        <taxon>campanulids</taxon>
        <taxon>Asterales</taxon>
        <taxon>Asteraceae</taxon>
        <taxon>Asteroideae</taxon>
        <taxon>Anthemideae</taxon>
        <taxon>Anthemidinae</taxon>
        <taxon>Tanacetum</taxon>
    </lineage>
</organism>
<dbReference type="Proteomes" id="UP001151760">
    <property type="component" value="Unassembled WGS sequence"/>
</dbReference>
<gene>
    <name evidence="1" type="ORF">Tco_1067432</name>
</gene>
<name>A0ABQ5HCV4_9ASTR</name>
<accession>A0ABQ5HCV4</accession>
<evidence type="ECO:0000313" key="1">
    <source>
        <dbReference type="EMBL" id="GJT85715.1"/>
    </source>
</evidence>
<sequence length="326" mass="37086">MTKKILMTNIRYFQQDHFYDEVPERSRVVQTPDLSSYRYQAPAPPDFKGVSKADFPSLRKANGCCANDEENMQNSREAVTFNLDNTSRYTANYHHMKANRIDVIDIACEEYSQEVLGFSNVISSGNPTPYYDLIVSTVSPTLTPFGDNKLPYYCKRFKEMRKMLSSNRRVLKTTSEPSLGKTFMISKGIDPRVLYPTKFLWRGLRTNGSASKQYGSLWSLSLHAYPIWTKLVKNGVEGHQCGLTGRKAFSWVKGRHCSLDTNLQSQELRFGAPRAIISDRGTHFCNDQFAKDVPGLDRPLVAQLVYLSFESQELLNPQLHLANPIS</sequence>